<comment type="caution">
    <text evidence="1">The sequence shown here is derived from an EMBL/GenBank/DDBJ whole genome shotgun (WGS) entry which is preliminary data.</text>
</comment>
<protein>
    <submittedName>
        <fullName evidence="1">Uncharacterized protein</fullName>
    </submittedName>
</protein>
<name>A0A4R3VF79_9GAMM</name>
<organism evidence="1 2">
    <name type="scientific">Samsonia erythrinae</name>
    <dbReference type="NCBI Taxonomy" id="160434"/>
    <lineage>
        <taxon>Bacteria</taxon>
        <taxon>Pseudomonadati</taxon>
        <taxon>Pseudomonadota</taxon>
        <taxon>Gammaproteobacteria</taxon>
        <taxon>Enterobacterales</taxon>
        <taxon>Pectobacteriaceae</taxon>
        <taxon>Samsonia</taxon>
    </lineage>
</organism>
<reference evidence="1 2" key="1">
    <citation type="submission" date="2019-03" db="EMBL/GenBank/DDBJ databases">
        <title>Genomic Encyclopedia of Type Strains, Phase IV (KMG-IV): sequencing the most valuable type-strain genomes for metagenomic binning, comparative biology and taxonomic classification.</title>
        <authorList>
            <person name="Goeker M."/>
        </authorList>
    </citation>
    <scope>NUCLEOTIDE SEQUENCE [LARGE SCALE GENOMIC DNA]</scope>
    <source>
        <strain evidence="1 2">DSM 16730</strain>
    </source>
</reference>
<gene>
    <name evidence="1" type="ORF">EDC54_11258</name>
</gene>
<evidence type="ECO:0000313" key="1">
    <source>
        <dbReference type="EMBL" id="TCV04077.1"/>
    </source>
</evidence>
<dbReference type="AlphaFoldDB" id="A0A4R3VF79"/>
<evidence type="ECO:0000313" key="2">
    <source>
        <dbReference type="Proteomes" id="UP000295433"/>
    </source>
</evidence>
<sequence>MLSEKDLILIKSTTMTDTQDDKIDPIFGLN</sequence>
<proteinExistence type="predicted"/>
<dbReference type="Proteomes" id="UP000295433">
    <property type="component" value="Unassembled WGS sequence"/>
</dbReference>
<dbReference type="EMBL" id="SMBY01000012">
    <property type="protein sequence ID" value="TCV04077.1"/>
    <property type="molecule type" value="Genomic_DNA"/>
</dbReference>
<keyword evidence="2" id="KW-1185">Reference proteome</keyword>
<accession>A0A4R3VF79</accession>